<dbReference type="EMBL" id="KV425961">
    <property type="protein sequence ID" value="KZV95174.1"/>
    <property type="molecule type" value="Genomic_DNA"/>
</dbReference>
<sequence length="536" mass="58056">MPFRNNNLVHKHFCSEFAFPDPSPSKEDHHERNARWFSTQTFAQIFVLYRITHLQVESAKTKRDDFELMSNMSFAVACCIVDAGFHGMLNLWPAALLTPERLAAAERACTETAGHKRSVSFDDFLYLGMLPFVLPCNRCSASLGPGKDQHCLACRKSGKTNHCSLEYCDDLNEDLEAPSEGASEPFEVEEESGDKDNEDGKDNDENDSEDEEEVAQSVARESAGPSADLLAGTVSLMRKRKTQGSSPPAPATKRRKTAEKAAATPKKTMSPMKKDDKKKSPVKKDDPKATSPAKKDDKKTTSPAKKDTKATPPAKKDESKSVPKKLSLKDSSRKNSVSFEQPEETPEVSSSALPREFSAAAASTLAAKMSTAAASARRTTMPPPAPPAAAAAEVCSRHTWSGPLELSRVQPPLSGMSGGIFMPGSPAATATFALNAATSSGATVEVHLADLEALVTFYESVSNLFGLTGVSRAGTRARSAVDRVRQSLDEHREAVTSRQPAHEQLESVERTLEQRRCELELTEKALAAAKRDAGSK</sequence>
<feature type="coiled-coil region" evidence="1">
    <location>
        <begin position="505"/>
        <end position="532"/>
    </location>
</feature>
<accession>A0A165JQ54</accession>
<evidence type="ECO:0000313" key="4">
    <source>
        <dbReference type="Proteomes" id="UP000077266"/>
    </source>
</evidence>
<protein>
    <submittedName>
        <fullName evidence="3">Uncharacterized protein</fullName>
    </submittedName>
</protein>
<feature type="region of interest" description="Disordered" evidence="2">
    <location>
        <begin position="373"/>
        <end position="393"/>
    </location>
</feature>
<organism evidence="3 4">
    <name type="scientific">Exidia glandulosa HHB12029</name>
    <dbReference type="NCBI Taxonomy" id="1314781"/>
    <lineage>
        <taxon>Eukaryota</taxon>
        <taxon>Fungi</taxon>
        <taxon>Dikarya</taxon>
        <taxon>Basidiomycota</taxon>
        <taxon>Agaricomycotina</taxon>
        <taxon>Agaricomycetes</taxon>
        <taxon>Auriculariales</taxon>
        <taxon>Exidiaceae</taxon>
        <taxon>Exidia</taxon>
    </lineage>
</organism>
<dbReference type="InParanoid" id="A0A165JQ54"/>
<evidence type="ECO:0000256" key="2">
    <source>
        <dbReference type="SAM" id="MobiDB-lite"/>
    </source>
</evidence>
<dbReference type="Proteomes" id="UP000077266">
    <property type="component" value="Unassembled WGS sequence"/>
</dbReference>
<proteinExistence type="predicted"/>
<feature type="compositionally biased region" description="Low complexity" evidence="2">
    <location>
        <begin position="260"/>
        <end position="271"/>
    </location>
</feature>
<keyword evidence="1" id="KW-0175">Coiled coil</keyword>
<feature type="region of interest" description="Disordered" evidence="2">
    <location>
        <begin position="176"/>
        <end position="354"/>
    </location>
</feature>
<feature type="compositionally biased region" description="Basic and acidic residues" evidence="2">
    <location>
        <begin position="272"/>
        <end position="333"/>
    </location>
</feature>
<reference evidence="3 4" key="1">
    <citation type="journal article" date="2016" name="Mol. Biol. Evol.">
        <title>Comparative Genomics of Early-Diverging Mushroom-Forming Fungi Provides Insights into the Origins of Lignocellulose Decay Capabilities.</title>
        <authorList>
            <person name="Nagy L.G."/>
            <person name="Riley R."/>
            <person name="Tritt A."/>
            <person name="Adam C."/>
            <person name="Daum C."/>
            <person name="Floudas D."/>
            <person name="Sun H."/>
            <person name="Yadav J.S."/>
            <person name="Pangilinan J."/>
            <person name="Larsson K.H."/>
            <person name="Matsuura K."/>
            <person name="Barry K."/>
            <person name="Labutti K."/>
            <person name="Kuo R."/>
            <person name="Ohm R.A."/>
            <person name="Bhattacharya S.S."/>
            <person name="Shirouzu T."/>
            <person name="Yoshinaga Y."/>
            <person name="Martin F.M."/>
            <person name="Grigoriev I.V."/>
            <person name="Hibbett D.S."/>
        </authorList>
    </citation>
    <scope>NUCLEOTIDE SEQUENCE [LARGE SCALE GENOMIC DNA]</scope>
    <source>
        <strain evidence="3 4">HHB12029</strain>
    </source>
</reference>
<keyword evidence="4" id="KW-1185">Reference proteome</keyword>
<gene>
    <name evidence="3" type="ORF">EXIGLDRAFT_707727</name>
</gene>
<name>A0A165JQ54_EXIGL</name>
<feature type="compositionally biased region" description="Acidic residues" evidence="2">
    <location>
        <begin position="201"/>
        <end position="214"/>
    </location>
</feature>
<dbReference type="AlphaFoldDB" id="A0A165JQ54"/>
<evidence type="ECO:0000313" key="3">
    <source>
        <dbReference type="EMBL" id="KZV95174.1"/>
    </source>
</evidence>
<evidence type="ECO:0000256" key="1">
    <source>
        <dbReference type="SAM" id="Coils"/>
    </source>
</evidence>